<sequence>MMMKRKKNIEWSNLSFNWFSGCLGPNKDGVHCPGCYAKNIAENRLRGRAGYPEDEPFRPTVHYDKLRLEGGWSQHPSRRKKPTIYFNVAMGDWLLAPGEALKEVGRIMQDNPQHIFITLTKLYGDLWKIPSIFDDGIIPENVWVGISICTRDHLWGLPKLLDIDCAVRLLSMEPMMQDLSFIELDDIDWLIIGARTRQGSIPGFMPKWRWVTKLVAKARKQKISVFLKPNLCYEPWYPLLRTSGPIEEMPFHLMSEKSVWHEAVA</sequence>
<dbReference type="AlphaFoldDB" id="A0A6M3MCS3"/>
<dbReference type="InterPro" id="IPR011101">
    <property type="entry name" value="DUF5131"/>
</dbReference>
<protein>
    <recommendedName>
        <fullName evidence="2">DUF5131 family protein</fullName>
    </recommendedName>
</protein>
<evidence type="ECO:0008006" key="2">
    <source>
        <dbReference type="Google" id="ProtNLM"/>
    </source>
</evidence>
<dbReference type="EMBL" id="MT143793">
    <property type="protein sequence ID" value="QJB02572.1"/>
    <property type="molecule type" value="Genomic_DNA"/>
</dbReference>
<name>A0A6M3MCS3_9ZZZZ</name>
<dbReference type="PROSITE" id="PS51257">
    <property type="entry name" value="PROKAR_LIPOPROTEIN"/>
    <property type="match status" value="1"/>
</dbReference>
<gene>
    <name evidence="1" type="ORF">MM171B01174_0010</name>
</gene>
<proteinExistence type="predicted"/>
<evidence type="ECO:0000313" key="1">
    <source>
        <dbReference type="EMBL" id="QJB02572.1"/>
    </source>
</evidence>
<dbReference type="Pfam" id="PF07505">
    <property type="entry name" value="DUF5131"/>
    <property type="match status" value="1"/>
</dbReference>
<accession>A0A6M3MCS3</accession>
<organism evidence="1">
    <name type="scientific">viral metagenome</name>
    <dbReference type="NCBI Taxonomy" id="1070528"/>
    <lineage>
        <taxon>unclassified sequences</taxon>
        <taxon>metagenomes</taxon>
        <taxon>organismal metagenomes</taxon>
    </lineage>
</organism>
<reference evidence="1" key="1">
    <citation type="submission" date="2020-03" db="EMBL/GenBank/DDBJ databases">
        <title>The deep terrestrial virosphere.</title>
        <authorList>
            <person name="Holmfeldt K."/>
            <person name="Nilsson E."/>
            <person name="Simone D."/>
            <person name="Lopez-Fernandez M."/>
            <person name="Wu X."/>
            <person name="de Brujin I."/>
            <person name="Lundin D."/>
            <person name="Andersson A."/>
            <person name="Bertilsson S."/>
            <person name="Dopson M."/>
        </authorList>
    </citation>
    <scope>NUCLEOTIDE SEQUENCE</scope>
    <source>
        <strain evidence="1">MM171B01174</strain>
    </source>
</reference>